<dbReference type="PROSITE" id="PS50905">
    <property type="entry name" value="FERRITIN_LIKE"/>
    <property type="match status" value="1"/>
</dbReference>
<feature type="chain" id="PRO_5031540021" evidence="1">
    <location>
        <begin position="23"/>
        <end position="158"/>
    </location>
</feature>
<dbReference type="Pfam" id="PF02915">
    <property type="entry name" value="Rubrerythrin"/>
    <property type="match status" value="1"/>
</dbReference>
<dbReference type="AlphaFoldDB" id="A0A7W5ZY18"/>
<accession>A0A7W5ZY18</accession>
<evidence type="ECO:0000313" key="4">
    <source>
        <dbReference type="Proteomes" id="UP000562395"/>
    </source>
</evidence>
<dbReference type="SUPFAM" id="SSF47240">
    <property type="entry name" value="Ferritin-like"/>
    <property type="match status" value="1"/>
</dbReference>
<name>A0A7W5ZY18_9SPHN</name>
<keyword evidence="4" id="KW-1185">Reference proteome</keyword>
<feature type="signal peptide" evidence="1">
    <location>
        <begin position="1"/>
        <end position="22"/>
    </location>
</feature>
<dbReference type="InterPro" id="IPR052753">
    <property type="entry name" value="Rbr2/Nigerythrin"/>
</dbReference>
<reference evidence="3 4" key="1">
    <citation type="submission" date="2020-08" db="EMBL/GenBank/DDBJ databases">
        <title>Genomic Encyclopedia of Type Strains, Phase IV (KMG-IV): sequencing the most valuable type-strain genomes for metagenomic binning, comparative biology and taxonomic classification.</title>
        <authorList>
            <person name="Goeker M."/>
        </authorList>
    </citation>
    <scope>NUCLEOTIDE SEQUENCE [LARGE SCALE GENOMIC DNA]</scope>
    <source>
        <strain evidence="3 4">DSM 14552</strain>
    </source>
</reference>
<gene>
    <name evidence="3" type="ORF">GGQ88_003397</name>
</gene>
<feature type="domain" description="Ferritin-like diiron" evidence="2">
    <location>
        <begin position="28"/>
        <end position="158"/>
    </location>
</feature>
<dbReference type="RefSeq" id="WP_183614582.1">
    <property type="nucleotide sequence ID" value="NZ_JACICY010000009.1"/>
</dbReference>
<dbReference type="EMBL" id="JACICY010000009">
    <property type="protein sequence ID" value="MBB3862103.1"/>
    <property type="molecule type" value="Genomic_DNA"/>
</dbReference>
<dbReference type="InterPro" id="IPR009078">
    <property type="entry name" value="Ferritin-like_SF"/>
</dbReference>
<dbReference type="PANTHER" id="PTHR33746:SF4">
    <property type="entry name" value="RUBRERYTHRIN"/>
    <property type="match status" value="1"/>
</dbReference>
<evidence type="ECO:0000313" key="3">
    <source>
        <dbReference type="EMBL" id="MBB3862103.1"/>
    </source>
</evidence>
<dbReference type="InterPro" id="IPR009040">
    <property type="entry name" value="Ferritin-like_diiron"/>
</dbReference>
<dbReference type="GO" id="GO:0016491">
    <property type="term" value="F:oxidoreductase activity"/>
    <property type="evidence" value="ECO:0007669"/>
    <property type="project" value="InterPro"/>
</dbReference>
<dbReference type="Proteomes" id="UP000562395">
    <property type="component" value="Unassembled WGS sequence"/>
</dbReference>
<dbReference type="Gene3D" id="1.20.1260.10">
    <property type="match status" value="1"/>
</dbReference>
<dbReference type="InterPro" id="IPR012347">
    <property type="entry name" value="Ferritin-like"/>
</dbReference>
<dbReference type="PANTHER" id="PTHR33746">
    <property type="entry name" value="RUBRERYTHRIN"/>
    <property type="match status" value="1"/>
</dbReference>
<proteinExistence type="predicted"/>
<dbReference type="CDD" id="cd01041">
    <property type="entry name" value="Rubrerythrin"/>
    <property type="match status" value="1"/>
</dbReference>
<sequence>MKRILISTAACAASLLSTSAMAAATEAKPLSTQTQTNLEAAMHGEAYANLKYLRYADQAEAAGKPELARLFRESANIEANEHFDREAQALQLGGANSANLEDAMAGEHYENVTMYINFASQAEADGDTRVAAMFRQIAIDEGTHYDSYKAALAKLSPR</sequence>
<organism evidence="3 4">
    <name type="scientific">Novosphingobium hassiacum</name>
    <dbReference type="NCBI Taxonomy" id="173676"/>
    <lineage>
        <taxon>Bacteria</taxon>
        <taxon>Pseudomonadati</taxon>
        <taxon>Pseudomonadota</taxon>
        <taxon>Alphaproteobacteria</taxon>
        <taxon>Sphingomonadales</taxon>
        <taxon>Sphingomonadaceae</taxon>
        <taxon>Novosphingobium</taxon>
    </lineage>
</organism>
<dbReference type="InterPro" id="IPR003251">
    <property type="entry name" value="Rr_diiron-bd_dom"/>
</dbReference>
<comment type="caution">
    <text evidence="3">The sequence shown here is derived from an EMBL/GenBank/DDBJ whole genome shotgun (WGS) entry which is preliminary data.</text>
</comment>
<evidence type="ECO:0000259" key="2">
    <source>
        <dbReference type="PROSITE" id="PS50905"/>
    </source>
</evidence>
<protein>
    <submittedName>
        <fullName evidence="3">Rubrerythrin</fullName>
    </submittedName>
</protein>
<keyword evidence="1" id="KW-0732">Signal</keyword>
<dbReference type="GO" id="GO:0046872">
    <property type="term" value="F:metal ion binding"/>
    <property type="evidence" value="ECO:0007669"/>
    <property type="project" value="InterPro"/>
</dbReference>
<evidence type="ECO:0000256" key="1">
    <source>
        <dbReference type="SAM" id="SignalP"/>
    </source>
</evidence>